<dbReference type="STRING" id="206506.AAV32_07605"/>
<name>A0A171KTN6_9BURK</name>
<dbReference type="RefSeq" id="WP_068370091.1">
    <property type="nucleotide sequence ID" value="NZ_CP033936.1"/>
</dbReference>
<dbReference type="PRINTS" id="PR00598">
    <property type="entry name" value="HTHMARR"/>
</dbReference>
<dbReference type="Pfam" id="PF12802">
    <property type="entry name" value="MarR_2"/>
    <property type="match status" value="1"/>
</dbReference>
<protein>
    <submittedName>
        <fullName evidence="2 3">MarR family transcriptional regulator</fullName>
    </submittedName>
</protein>
<gene>
    <name evidence="2" type="ORF">AAV32_07605</name>
    <name evidence="3" type="ORF">EV679_2633</name>
</gene>
<dbReference type="InterPro" id="IPR036388">
    <property type="entry name" value="WH-like_DNA-bd_sf"/>
</dbReference>
<keyword evidence="4" id="KW-1185">Reference proteome</keyword>
<reference evidence="3 5" key="2">
    <citation type="submission" date="2019-02" db="EMBL/GenBank/DDBJ databases">
        <title>Genomic Encyclopedia of Type Strains, Phase IV (KMG-IV): sequencing the most valuable type-strain genomes for metagenomic binning, comparative biology and taxonomic classification.</title>
        <authorList>
            <person name="Goeker M."/>
        </authorList>
    </citation>
    <scope>NUCLEOTIDE SEQUENCE [LARGE SCALE GENOMIC DNA]</scope>
    <source>
        <strain evidence="3 5">DSM 16618</strain>
    </source>
</reference>
<evidence type="ECO:0000313" key="5">
    <source>
        <dbReference type="Proteomes" id="UP000292039"/>
    </source>
</evidence>
<evidence type="ECO:0000313" key="2">
    <source>
        <dbReference type="EMBL" id="KKO72253.1"/>
    </source>
</evidence>
<keyword evidence="3" id="KW-0238">DNA-binding</keyword>
<dbReference type="Proteomes" id="UP000292039">
    <property type="component" value="Unassembled WGS sequence"/>
</dbReference>
<evidence type="ECO:0000313" key="3">
    <source>
        <dbReference type="EMBL" id="RZS67413.1"/>
    </source>
</evidence>
<dbReference type="GO" id="GO:0003677">
    <property type="term" value="F:DNA binding"/>
    <property type="evidence" value="ECO:0007669"/>
    <property type="project" value="UniProtKB-KW"/>
</dbReference>
<dbReference type="InterPro" id="IPR036390">
    <property type="entry name" value="WH_DNA-bd_sf"/>
</dbReference>
<dbReference type="InterPro" id="IPR039422">
    <property type="entry name" value="MarR/SlyA-like"/>
</dbReference>
<dbReference type="PATRIC" id="fig|206506.3.peg.1627"/>
<dbReference type="Gene3D" id="1.10.10.10">
    <property type="entry name" value="Winged helix-like DNA-binding domain superfamily/Winged helix DNA-binding domain"/>
    <property type="match status" value="1"/>
</dbReference>
<feature type="domain" description="HTH marR-type" evidence="1">
    <location>
        <begin position="30"/>
        <end position="164"/>
    </location>
</feature>
<organism evidence="2 4">
    <name type="scientific">Kerstersia gyiorum</name>
    <dbReference type="NCBI Taxonomy" id="206506"/>
    <lineage>
        <taxon>Bacteria</taxon>
        <taxon>Pseudomonadati</taxon>
        <taxon>Pseudomonadota</taxon>
        <taxon>Betaproteobacteria</taxon>
        <taxon>Burkholderiales</taxon>
        <taxon>Alcaligenaceae</taxon>
        <taxon>Kerstersia</taxon>
    </lineage>
</organism>
<reference evidence="2 4" key="1">
    <citation type="submission" date="2015-04" db="EMBL/GenBank/DDBJ databases">
        <title>Genome sequence of Kerstersia gyiorum CG1.</title>
        <authorList>
            <person name="Greninger A.L."/>
            <person name="Kozyreva V."/>
            <person name="Chaturvedi V."/>
        </authorList>
    </citation>
    <scope>NUCLEOTIDE SEQUENCE [LARGE SCALE GENOMIC DNA]</scope>
    <source>
        <strain evidence="2 4">CG1</strain>
    </source>
</reference>
<proteinExistence type="predicted"/>
<sequence>MEHKDSSHALLHEAQELGYEGRVRSQDPASLKLWLRMMACTKQVEDEIRRRLRLNFDISLARFDYMAQLYRYPDGLKMGELSRYLMVTGGNITGLTDELSREGLVSRASSPTDRRAWILRLTPEGRSSFEVMAKAHAGWVTEMFSGLEPEAVRQLHQHLGALRVHLVNLAAGQQS</sequence>
<dbReference type="InterPro" id="IPR000835">
    <property type="entry name" value="HTH_MarR-typ"/>
</dbReference>
<dbReference type="GO" id="GO:0003700">
    <property type="term" value="F:DNA-binding transcription factor activity"/>
    <property type="evidence" value="ECO:0007669"/>
    <property type="project" value="InterPro"/>
</dbReference>
<dbReference type="PROSITE" id="PS50995">
    <property type="entry name" value="HTH_MARR_2"/>
    <property type="match status" value="1"/>
</dbReference>
<evidence type="ECO:0000313" key="4">
    <source>
        <dbReference type="Proteomes" id="UP000078084"/>
    </source>
</evidence>
<dbReference type="FunFam" id="1.10.10.10:FF:000590">
    <property type="entry name" value="Transcriptional regulator, MarR family"/>
    <property type="match status" value="1"/>
</dbReference>
<comment type="caution">
    <text evidence="2">The sequence shown here is derived from an EMBL/GenBank/DDBJ whole genome shotgun (WGS) entry which is preliminary data.</text>
</comment>
<dbReference type="Proteomes" id="UP000078084">
    <property type="component" value="Unassembled WGS sequence"/>
</dbReference>
<dbReference type="EMBL" id="SGWZ01000004">
    <property type="protein sequence ID" value="RZS67413.1"/>
    <property type="molecule type" value="Genomic_DNA"/>
</dbReference>
<dbReference type="AlphaFoldDB" id="A0A171KTN6"/>
<dbReference type="SMART" id="SM00347">
    <property type="entry name" value="HTH_MARR"/>
    <property type="match status" value="1"/>
</dbReference>
<dbReference type="PANTHER" id="PTHR33164:SF43">
    <property type="entry name" value="HTH-TYPE TRANSCRIPTIONAL REPRESSOR YETL"/>
    <property type="match status" value="1"/>
</dbReference>
<evidence type="ECO:0000259" key="1">
    <source>
        <dbReference type="PROSITE" id="PS50995"/>
    </source>
</evidence>
<dbReference type="OrthoDB" id="9787636at2"/>
<dbReference type="GO" id="GO:0006950">
    <property type="term" value="P:response to stress"/>
    <property type="evidence" value="ECO:0007669"/>
    <property type="project" value="TreeGrafter"/>
</dbReference>
<dbReference type="EMBL" id="LBNE01000003">
    <property type="protein sequence ID" value="KKO72253.1"/>
    <property type="molecule type" value="Genomic_DNA"/>
</dbReference>
<dbReference type="SUPFAM" id="SSF46785">
    <property type="entry name" value="Winged helix' DNA-binding domain"/>
    <property type="match status" value="1"/>
</dbReference>
<accession>A0A171KTN6</accession>
<dbReference type="PANTHER" id="PTHR33164">
    <property type="entry name" value="TRANSCRIPTIONAL REGULATOR, MARR FAMILY"/>
    <property type="match status" value="1"/>
</dbReference>